<reference evidence="3" key="1">
    <citation type="submission" date="2017-01" db="EMBL/GenBank/DDBJ databases">
        <authorList>
            <person name="Wang Y."/>
            <person name="White M."/>
            <person name="Kvist S."/>
            <person name="Moncalvo J.-M."/>
        </authorList>
    </citation>
    <scope>NUCLEOTIDE SEQUENCE [LARGE SCALE GENOMIC DNA]</scope>
    <source>
        <strain evidence="3">COL-18-3</strain>
    </source>
</reference>
<keyword evidence="3" id="KW-1185">Reference proteome</keyword>
<evidence type="ECO:0000259" key="1">
    <source>
        <dbReference type="Pfam" id="PF10568"/>
    </source>
</evidence>
<feature type="domain" description="Mitochondrial outer membrane transport complex Sam37/metaxin N-terminal" evidence="1">
    <location>
        <begin position="72"/>
        <end position="160"/>
    </location>
</feature>
<proteinExistence type="predicted"/>
<gene>
    <name evidence="2" type="ORF">AX774_g266</name>
</gene>
<dbReference type="Proteomes" id="UP000188320">
    <property type="component" value="Unassembled WGS sequence"/>
</dbReference>
<organism evidence="2 3">
    <name type="scientific">Zancudomyces culisetae</name>
    <name type="common">Gut fungus</name>
    <name type="synonym">Smittium culisetae</name>
    <dbReference type="NCBI Taxonomy" id="1213189"/>
    <lineage>
        <taxon>Eukaryota</taxon>
        <taxon>Fungi</taxon>
        <taxon>Fungi incertae sedis</taxon>
        <taxon>Zoopagomycota</taxon>
        <taxon>Kickxellomycotina</taxon>
        <taxon>Harpellomycetes</taxon>
        <taxon>Harpellales</taxon>
        <taxon>Legeriomycetaceae</taxon>
        <taxon>Zancudomyces</taxon>
    </lineage>
</organism>
<comment type="caution">
    <text evidence="2">The sequence shown here is derived from an EMBL/GenBank/DDBJ whole genome shotgun (WGS) entry which is preliminary data.</text>
</comment>
<protein>
    <recommendedName>
        <fullName evidence="1">Mitochondrial outer membrane transport complex Sam37/metaxin N-terminal domain-containing protein</fullName>
    </recommendedName>
</protein>
<evidence type="ECO:0000313" key="3">
    <source>
        <dbReference type="Proteomes" id="UP000188320"/>
    </source>
</evidence>
<sequence length="193" mass="22094">MEEDNNQSFNIFTDISNCLKELKTPRVTFEPLYKPVVNDLPIIYVYPPTAGSSRWFDVASFFFVNIVKERDLKYEIRYTVDSEASPDGKLPYIMLQDTTCLTTEAALARLVEECDKLSDSTGEEKSPSVEAFIHLIKTTLTPAIQLCIWSQKEFVREIVQTFSAHNGCTKQRSSAVSSRCKENTRIWWTTVQT</sequence>
<dbReference type="AlphaFoldDB" id="A0A1R1PYW4"/>
<name>A0A1R1PYW4_ZANCU</name>
<dbReference type="GO" id="GO:0001401">
    <property type="term" value="C:SAM complex"/>
    <property type="evidence" value="ECO:0007669"/>
    <property type="project" value="InterPro"/>
</dbReference>
<dbReference type="Pfam" id="PF10568">
    <property type="entry name" value="Tom37"/>
    <property type="match status" value="1"/>
</dbReference>
<dbReference type="InterPro" id="IPR019564">
    <property type="entry name" value="Sam37/metaxin_N"/>
</dbReference>
<accession>A0A1R1PYW4</accession>
<dbReference type="OrthoDB" id="198787at2759"/>
<dbReference type="EMBL" id="LSSK01000012">
    <property type="protein sequence ID" value="OMH86152.1"/>
    <property type="molecule type" value="Genomic_DNA"/>
</dbReference>
<evidence type="ECO:0000313" key="2">
    <source>
        <dbReference type="EMBL" id="OMH86152.1"/>
    </source>
</evidence>